<dbReference type="SUPFAM" id="SSF54713">
    <property type="entry name" value="Elongation factor Ts (EF-Ts), dimerisation domain"/>
    <property type="match status" value="2"/>
</dbReference>
<comment type="subcellular location">
    <subcellularLocation>
        <location evidence="6 8">Cytoplasm</location>
    </subcellularLocation>
</comment>
<dbReference type="InterPro" id="IPR009060">
    <property type="entry name" value="UBA-like_sf"/>
</dbReference>
<dbReference type="PANTHER" id="PTHR11741:SF0">
    <property type="entry name" value="ELONGATION FACTOR TS, MITOCHONDRIAL"/>
    <property type="match status" value="1"/>
</dbReference>
<evidence type="ECO:0000256" key="7">
    <source>
        <dbReference type="RuleBase" id="RU000642"/>
    </source>
</evidence>
<dbReference type="PROSITE" id="PS01127">
    <property type="entry name" value="EF_TS_2"/>
    <property type="match status" value="1"/>
</dbReference>
<dbReference type="GO" id="GO:0003746">
    <property type="term" value="F:translation elongation factor activity"/>
    <property type="evidence" value="ECO:0007669"/>
    <property type="project" value="UniProtKB-UniRule"/>
</dbReference>
<dbReference type="GO" id="GO:0005737">
    <property type="term" value="C:cytoplasm"/>
    <property type="evidence" value="ECO:0007669"/>
    <property type="project" value="UniProtKB-SubCell"/>
</dbReference>
<comment type="caution">
    <text evidence="10">The sequence shown here is derived from an EMBL/GenBank/DDBJ whole genome shotgun (WGS) entry which is preliminary data.</text>
</comment>
<dbReference type="InterPro" id="IPR018101">
    <property type="entry name" value="Transl_elong_Ts_CS"/>
</dbReference>
<name>A0A966M3J1_9PROT</name>
<evidence type="ECO:0000256" key="4">
    <source>
        <dbReference type="ARBA" id="ARBA00022768"/>
    </source>
</evidence>
<sequence length="305" mass="34088">MSDNLAKVKELRELTGAGIQDCKTALSENNFDIEKSIEYLRKKGITKAAKKSSRDAAEGLAVIASNNSKACILEINSETDFVAKNNEFINFCSEVSKIALANNFNLETLSNAKINNNLIKDELVNLIAKIGENIKIRRIAYLENTKGVVANYIHNQQSENMGKIGVLISIDCENKNKEVLDFSRKVCMHIAAMSPMSLSEKDLSVDFINKEKEILKEELKNQGKKDDMIDKILVGKLKKVISDNTLMGQKWIHNQDISVEQAIIDFGKEIKQNLVIKSFIKYKVGEGIEVKKTDFNEEVKSLAGA</sequence>
<proteinExistence type="inferred from homology"/>
<dbReference type="EMBL" id="RGOB01000069">
    <property type="protein sequence ID" value="NCU53226.1"/>
    <property type="molecule type" value="Genomic_DNA"/>
</dbReference>
<dbReference type="Pfam" id="PF00889">
    <property type="entry name" value="EF_TS"/>
    <property type="match status" value="1"/>
</dbReference>
<dbReference type="HAMAP" id="MF_00050">
    <property type="entry name" value="EF_Ts"/>
    <property type="match status" value="1"/>
</dbReference>
<evidence type="ECO:0000256" key="2">
    <source>
        <dbReference type="ARBA" id="ARBA00016956"/>
    </source>
</evidence>
<dbReference type="InterPro" id="IPR036402">
    <property type="entry name" value="EF-Ts_dimer_sf"/>
</dbReference>
<reference evidence="10" key="1">
    <citation type="submission" date="2018-10" db="EMBL/GenBank/DDBJ databases">
        <title>Iterative Subtractive Binning of Freshwater Chronoseries Metagenomes Recovers Nearly Complete Genomes from over Four Hundred Novel Species.</title>
        <authorList>
            <person name="Rodriguez-R L.M."/>
            <person name="Tsementzi D."/>
            <person name="Luo C."/>
            <person name="Konstantinidis K.T."/>
        </authorList>
    </citation>
    <scope>NUCLEOTIDE SEQUENCE</scope>
    <source>
        <strain evidence="10">WB8_2A_004</strain>
    </source>
</reference>
<feature type="region of interest" description="Involved in Mg(2+) ion dislocation from EF-Tu" evidence="6">
    <location>
        <begin position="79"/>
        <end position="82"/>
    </location>
</feature>
<keyword evidence="4 6" id="KW-0251">Elongation factor</keyword>
<dbReference type="SUPFAM" id="SSF46934">
    <property type="entry name" value="UBA-like"/>
    <property type="match status" value="1"/>
</dbReference>
<dbReference type="InterPro" id="IPR014039">
    <property type="entry name" value="Transl_elong_EFTs/EF1B_dimer"/>
</dbReference>
<keyword evidence="5 6" id="KW-0648">Protein biosynthesis</keyword>
<evidence type="ECO:0000259" key="9">
    <source>
        <dbReference type="Pfam" id="PF00889"/>
    </source>
</evidence>
<dbReference type="Gene3D" id="1.10.286.20">
    <property type="match status" value="1"/>
</dbReference>
<dbReference type="Gene3D" id="3.30.479.20">
    <property type="entry name" value="Elongation factor Ts, dimerisation domain"/>
    <property type="match status" value="2"/>
</dbReference>
<evidence type="ECO:0000256" key="8">
    <source>
        <dbReference type="RuleBase" id="RU000643"/>
    </source>
</evidence>
<evidence type="ECO:0000313" key="10">
    <source>
        <dbReference type="EMBL" id="NCU53226.1"/>
    </source>
</evidence>
<keyword evidence="3 6" id="KW-0963">Cytoplasm</keyword>
<evidence type="ECO:0000256" key="5">
    <source>
        <dbReference type="ARBA" id="ARBA00022917"/>
    </source>
</evidence>
<gene>
    <name evidence="6 10" type="primary">tsf</name>
    <name evidence="10" type="ORF">EBX74_02850</name>
</gene>
<protein>
    <recommendedName>
        <fullName evidence="2 6">Elongation factor Ts</fullName>
        <shortName evidence="6">EF-Ts</shortName>
    </recommendedName>
</protein>
<dbReference type="NCBIfam" id="TIGR00116">
    <property type="entry name" value="tsf"/>
    <property type="match status" value="1"/>
</dbReference>
<organism evidence="10 11">
    <name type="scientific">Candidatus Fonsibacter lacus</name>
    <dbReference type="NCBI Taxonomy" id="2576439"/>
    <lineage>
        <taxon>Bacteria</taxon>
        <taxon>Pseudomonadati</taxon>
        <taxon>Pseudomonadota</taxon>
        <taxon>Alphaproteobacteria</taxon>
        <taxon>Candidatus Pelagibacterales</taxon>
        <taxon>Candidatus Pelagibacterales incertae sedis</taxon>
        <taxon>Candidatus Fonsibacter</taxon>
    </lineage>
</organism>
<comment type="similarity">
    <text evidence="1 6 7">Belongs to the EF-Ts family.</text>
</comment>
<dbReference type="Gene3D" id="1.10.8.10">
    <property type="entry name" value="DNA helicase RuvA subunit, C-terminal domain"/>
    <property type="match status" value="1"/>
</dbReference>
<dbReference type="CDD" id="cd14275">
    <property type="entry name" value="UBA_EF-Ts"/>
    <property type="match status" value="1"/>
</dbReference>
<evidence type="ECO:0000313" key="11">
    <source>
        <dbReference type="Proteomes" id="UP000747791"/>
    </source>
</evidence>
<feature type="domain" description="Translation elongation factor EFTs/EF1B dimerisation" evidence="9">
    <location>
        <begin position="70"/>
        <end position="286"/>
    </location>
</feature>
<dbReference type="AlphaFoldDB" id="A0A966M3J1"/>
<evidence type="ECO:0000256" key="1">
    <source>
        <dbReference type="ARBA" id="ARBA00005532"/>
    </source>
</evidence>
<dbReference type="PANTHER" id="PTHR11741">
    <property type="entry name" value="ELONGATION FACTOR TS"/>
    <property type="match status" value="1"/>
</dbReference>
<dbReference type="FunFam" id="1.10.8.10:FF:000001">
    <property type="entry name" value="Elongation factor Ts"/>
    <property type="match status" value="1"/>
</dbReference>
<evidence type="ECO:0000256" key="3">
    <source>
        <dbReference type="ARBA" id="ARBA00022490"/>
    </source>
</evidence>
<accession>A0A966M3J1</accession>
<comment type="function">
    <text evidence="6 7">Associates with the EF-Tu.GDP complex and induces the exchange of GDP to GTP. It remains bound to the aminoacyl-tRNA.EF-Tu.GTP complex up to the GTP hydrolysis stage on the ribosome.</text>
</comment>
<dbReference type="Proteomes" id="UP000747791">
    <property type="component" value="Unassembled WGS sequence"/>
</dbReference>
<evidence type="ECO:0000256" key="6">
    <source>
        <dbReference type="HAMAP-Rule" id="MF_00050"/>
    </source>
</evidence>
<dbReference type="InterPro" id="IPR001816">
    <property type="entry name" value="Transl_elong_EFTs/EF1B"/>
</dbReference>